<evidence type="ECO:0000313" key="3">
    <source>
        <dbReference type="Proteomes" id="UP000031532"/>
    </source>
</evidence>
<name>A0A9X5E9K7_9CYAN</name>
<proteinExistence type="predicted"/>
<evidence type="ECO:0000256" key="1">
    <source>
        <dbReference type="SAM" id="MobiDB-lite"/>
    </source>
</evidence>
<comment type="caution">
    <text evidence="2">The sequence shown here is derived from an EMBL/GenBank/DDBJ whole genome shotgun (WGS) entry which is preliminary data.</text>
</comment>
<sequence>MKTAILPILAIALVVFSNRETPAQQVETSSDRSFLALVEGDDGARCSFISADVLERSADIAQGLLFVRSGDSPDQVKYKMRFVPDGAYANDTLQWTAIAGKNYTRADVNFDKNRAATRSFTMAVNYQQPEQKQCRWEVREPQPAAAQTTEQDLAPTPGSNPTEQDLTPTPDSNP</sequence>
<dbReference type="EMBL" id="JTJC03000010">
    <property type="protein sequence ID" value="NHC37689.1"/>
    <property type="molecule type" value="Genomic_DNA"/>
</dbReference>
<feature type="compositionally biased region" description="Polar residues" evidence="1">
    <location>
        <begin position="145"/>
        <end position="174"/>
    </location>
</feature>
<feature type="region of interest" description="Disordered" evidence="1">
    <location>
        <begin position="130"/>
        <end position="174"/>
    </location>
</feature>
<reference evidence="2 3" key="1">
    <citation type="journal article" date="2015" name="Genome Announc.">
        <title>Draft Genome Sequence of the Terrestrial Cyanobacterium Scytonema millei VB511283, Isolated from Eastern India.</title>
        <authorList>
            <person name="Sen D."/>
            <person name="Chandrababunaidu M.M."/>
            <person name="Singh D."/>
            <person name="Sanghi N."/>
            <person name="Ghorai A."/>
            <person name="Mishra G.P."/>
            <person name="Madduluri M."/>
            <person name="Adhikary S.P."/>
            <person name="Tripathy S."/>
        </authorList>
    </citation>
    <scope>NUCLEOTIDE SEQUENCE [LARGE SCALE GENOMIC DNA]</scope>
    <source>
        <strain evidence="2 3">VB511283</strain>
    </source>
</reference>
<dbReference type="Proteomes" id="UP000031532">
    <property type="component" value="Unassembled WGS sequence"/>
</dbReference>
<evidence type="ECO:0000313" key="2">
    <source>
        <dbReference type="EMBL" id="NHC37689.1"/>
    </source>
</evidence>
<gene>
    <name evidence="2" type="ORF">QH73_0024140</name>
</gene>
<dbReference type="AlphaFoldDB" id="A0A9X5E9K7"/>
<keyword evidence="3" id="KW-1185">Reference proteome</keyword>
<organism evidence="2 3">
    <name type="scientific">Scytonema millei VB511283</name>
    <dbReference type="NCBI Taxonomy" id="1245923"/>
    <lineage>
        <taxon>Bacteria</taxon>
        <taxon>Bacillati</taxon>
        <taxon>Cyanobacteriota</taxon>
        <taxon>Cyanophyceae</taxon>
        <taxon>Nostocales</taxon>
        <taxon>Scytonemataceae</taxon>
        <taxon>Scytonema</taxon>
    </lineage>
</organism>
<protein>
    <submittedName>
        <fullName evidence="2">Uncharacterized protein</fullName>
    </submittedName>
</protein>
<accession>A0A9X5E9K7</accession>
<dbReference type="OrthoDB" id="516197at2"/>
<dbReference type="RefSeq" id="WP_039713050.1">
    <property type="nucleotide sequence ID" value="NZ_JTJC03000010.1"/>
</dbReference>